<keyword evidence="8" id="KW-0493">Microtubule</keyword>
<dbReference type="GO" id="GO:0097546">
    <property type="term" value="C:ciliary base"/>
    <property type="evidence" value="ECO:0007669"/>
    <property type="project" value="EnsemblMetazoa"/>
</dbReference>
<gene>
    <name evidence="16 18 19" type="ORF">SRAE_2000400300</name>
</gene>
<evidence type="ECO:0000256" key="8">
    <source>
        <dbReference type="ARBA" id="ARBA00022701"/>
    </source>
</evidence>
<dbReference type="PANTHER" id="PTHR13236:SF0">
    <property type="entry name" value="CYTOPLASMIC DYNEIN 2 LIGHT INTERMEDIATE CHAIN 1"/>
    <property type="match status" value="1"/>
</dbReference>
<organism evidence="16">
    <name type="scientific">Strongyloides ratti</name>
    <name type="common">Parasitic roundworm</name>
    <dbReference type="NCBI Taxonomy" id="34506"/>
    <lineage>
        <taxon>Eukaryota</taxon>
        <taxon>Metazoa</taxon>
        <taxon>Ecdysozoa</taxon>
        <taxon>Nematoda</taxon>
        <taxon>Chromadorea</taxon>
        <taxon>Rhabditida</taxon>
        <taxon>Tylenchina</taxon>
        <taxon>Panagrolaimomorpha</taxon>
        <taxon>Strongyloidoidea</taxon>
        <taxon>Strongyloididae</taxon>
        <taxon>Strongyloides</taxon>
    </lineage>
</organism>
<dbReference type="OMA" id="ICHVWEY"/>
<keyword evidence="9" id="KW-0970">Cilium biogenesis/degradation</keyword>
<dbReference type="GO" id="GO:0005813">
    <property type="term" value="C:centrosome"/>
    <property type="evidence" value="ECO:0007669"/>
    <property type="project" value="UniProtKB-SubCell"/>
</dbReference>
<sequence length="362" mass="42540">MNIWELAEQKIQENKSKRNNNNSKNDTYSFHKDPQEPIESYIIIAGYPKTGKTTYLNRFLKNEATINPTTILEYSFGYRHRDSYKDIIHTWELSIDHNLSSLLHVPFTKSHLQKNIGLFIVFDLTKPETIWIMIEEFLKNGKQKIEDIIIKEEKLLKDYLEESSWERIGGRDVLHNNIIKPFPIPLYFIGGKYDIFQNEESEKRKNISFCLRLLNLIYGGCLMYSSINMENLVSRIKSMMSNVAFKINYSKGLAVDINQALFIPFGGDSLESICSLNNKHSFMASTFDEVYDECKKFYNNLFPQELTKLTSEDDIINDEKFSEPIVDMLFEERLSNLQRYIKENEQREATIERTSKNNNIFF</sequence>
<evidence type="ECO:0000256" key="1">
    <source>
        <dbReference type="ARBA" id="ARBA00004120"/>
    </source>
</evidence>
<dbReference type="GO" id="GO:0035721">
    <property type="term" value="P:intraciliary retrograde transport"/>
    <property type="evidence" value="ECO:0007669"/>
    <property type="project" value="EnsemblMetazoa"/>
</dbReference>
<keyword evidence="10" id="KW-0243">Dynein</keyword>
<dbReference type="SUPFAM" id="SSF52540">
    <property type="entry name" value="P-loop containing nucleoside triphosphate hydrolases"/>
    <property type="match status" value="1"/>
</dbReference>
<dbReference type="InterPro" id="IPR040045">
    <property type="entry name" value="DYNC2LI1"/>
</dbReference>
<dbReference type="Gene3D" id="3.40.50.300">
    <property type="entry name" value="P-loop containing nucleotide triphosphate hydrolases"/>
    <property type="match status" value="1"/>
</dbReference>
<evidence type="ECO:0000256" key="14">
    <source>
        <dbReference type="ARBA" id="ARBA00023273"/>
    </source>
</evidence>
<evidence type="ECO:0000256" key="2">
    <source>
        <dbReference type="ARBA" id="ARBA00004300"/>
    </source>
</evidence>
<reference evidence="16 17" key="1">
    <citation type="submission" date="2014-09" db="EMBL/GenBank/DDBJ databases">
        <authorList>
            <person name="Martin A.A."/>
        </authorList>
    </citation>
    <scope>NUCLEOTIDE SEQUENCE</scope>
    <source>
        <strain evidence="17">ED321</strain>
        <strain evidence="16">ED321 Heterogonic</strain>
    </source>
</reference>
<dbReference type="GeneID" id="36381724"/>
<evidence type="ECO:0000256" key="6">
    <source>
        <dbReference type="ARBA" id="ARBA00022473"/>
    </source>
</evidence>
<dbReference type="GO" id="GO:0005868">
    <property type="term" value="C:cytoplasmic dynein complex"/>
    <property type="evidence" value="ECO:0007669"/>
    <property type="project" value="InterPro"/>
</dbReference>
<accession>A0A090MZQ7</accession>
<evidence type="ECO:0000256" key="11">
    <source>
        <dbReference type="ARBA" id="ARBA00023069"/>
    </source>
</evidence>
<evidence type="ECO:0000256" key="9">
    <source>
        <dbReference type="ARBA" id="ARBA00022794"/>
    </source>
</evidence>
<dbReference type="OrthoDB" id="10263060at2759"/>
<evidence type="ECO:0000313" key="18">
    <source>
        <dbReference type="WBParaSite" id="SRAE_2000400300.1"/>
    </source>
</evidence>
<evidence type="ECO:0000313" key="16">
    <source>
        <dbReference type="EMBL" id="CEF69354.1"/>
    </source>
</evidence>
<dbReference type="Pfam" id="PF05783">
    <property type="entry name" value="DLIC"/>
    <property type="match status" value="2"/>
</dbReference>
<protein>
    <recommendedName>
        <fullName evidence="5">Cytoplasmic dynein 2 light intermediate chain 1</fullName>
    </recommendedName>
</protein>
<dbReference type="GO" id="GO:0097730">
    <property type="term" value="C:non-motile cilium"/>
    <property type="evidence" value="ECO:0007669"/>
    <property type="project" value="EnsemblMetazoa"/>
</dbReference>
<keyword evidence="17" id="KW-1185">Reference proteome</keyword>
<dbReference type="GO" id="GO:0035735">
    <property type="term" value="P:intraciliary transport involved in cilium assembly"/>
    <property type="evidence" value="ECO:0007669"/>
    <property type="project" value="InterPro"/>
</dbReference>
<dbReference type="InterPro" id="IPR027417">
    <property type="entry name" value="P-loop_NTPase"/>
</dbReference>
<dbReference type="GO" id="GO:0005930">
    <property type="term" value="C:axoneme"/>
    <property type="evidence" value="ECO:0007669"/>
    <property type="project" value="UniProtKB-SubCell"/>
</dbReference>
<comment type="similarity">
    <text evidence="4">Belongs to the dynein light intermediate chain family.</text>
</comment>
<evidence type="ECO:0000256" key="12">
    <source>
        <dbReference type="ARBA" id="ARBA00023175"/>
    </source>
</evidence>
<keyword evidence="12" id="KW-0505">Motor protein</keyword>
<dbReference type="Proteomes" id="UP000035682">
    <property type="component" value="Unplaced"/>
</dbReference>
<dbReference type="CTD" id="36381724"/>
<dbReference type="GO" id="GO:0035869">
    <property type="term" value="C:ciliary transition zone"/>
    <property type="evidence" value="ECO:0007669"/>
    <property type="project" value="EnsemblMetazoa"/>
</dbReference>
<name>A0A090MZQ7_STRRB</name>
<evidence type="ECO:0000256" key="15">
    <source>
        <dbReference type="SAM" id="MobiDB-lite"/>
    </source>
</evidence>
<keyword evidence="11" id="KW-0969">Cilium</keyword>
<dbReference type="InterPro" id="IPR022780">
    <property type="entry name" value="Dynein_light_int_chain"/>
</dbReference>
<dbReference type="AlphaFoldDB" id="A0A090MZQ7"/>
<evidence type="ECO:0000256" key="7">
    <source>
        <dbReference type="ARBA" id="ARBA00022490"/>
    </source>
</evidence>
<keyword evidence="7" id="KW-0963">Cytoplasm</keyword>
<feature type="region of interest" description="Disordered" evidence="15">
    <location>
        <begin position="13"/>
        <end position="33"/>
    </location>
</feature>
<dbReference type="GO" id="GO:0005874">
    <property type="term" value="C:microtubule"/>
    <property type="evidence" value="ECO:0007669"/>
    <property type="project" value="UniProtKB-KW"/>
</dbReference>
<dbReference type="EMBL" id="LN609529">
    <property type="protein sequence ID" value="CEF69354.1"/>
    <property type="molecule type" value="Genomic_DNA"/>
</dbReference>
<evidence type="ECO:0000313" key="19">
    <source>
        <dbReference type="WormBase" id="SRAE_2000400300"/>
    </source>
</evidence>
<comment type="subcellular location">
    <subcellularLocation>
        <location evidence="3">Cytoplasm</location>
        <location evidence="3">Cytoskeleton</location>
        <location evidence="3">Cilium axoneme</location>
    </subcellularLocation>
    <subcellularLocation>
        <location evidence="1">Cytoplasm</location>
        <location evidence="1">Cytoskeleton</location>
        <location evidence="1">Cilium basal body</location>
    </subcellularLocation>
    <subcellularLocation>
        <location evidence="2">Cytoplasm</location>
        <location evidence="2">Cytoskeleton</location>
        <location evidence="2">Microtubule organizing center</location>
        <location evidence="2">Centrosome</location>
    </subcellularLocation>
</comment>
<evidence type="ECO:0000256" key="3">
    <source>
        <dbReference type="ARBA" id="ARBA00004430"/>
    </source>
</evidence>
<evidence type="ECO:0000256" key="13">
    <source>
        <dbReference type="ARBA" id="ARBA00023212"/>
    </source>
</evidence>
<proteinExistence type="inferred from homology"/>
<dbReference type="GO" id="GO:0036064">
    <property type="term" value="C:ciliary basal body"/>
    <property type="evidence" value="ECO:0007669"/>
    <property type="project" value="EnsemblMetazoa"/>
</dbReference>
<evidence type="ECO:0000256" key="5">
    <source>
        <dbReference type="ARBA" id="ARBA00018863"/>
    </source>
</evidence>
<evidence type="ECO:0000313" key="17">
    <source>
        <dbReference type="Proteomes" id="UP000035682"/>
    </source>
</evidence>
<dbReference type="WBParaSite" id="SRAE_2000400300.1">
    <property type="protein sequence ID" value="SRAE_2000400300.1"/>
    <property type="gene ID" value="WBGene00264231"/>
</dbReference>
<evidence type="ECO:0000256" key="10">
    <source>
        <dbReference type="ARBA" id="ARBA00023017"/>
    </source>
</evidence>
<dbReference type="GO" id="GO:1905515">
    <property type="term" value="P:non-motile cilium assembly"/>
    <property type="evidence" value="ECO:0007669"/>
    <property type="project" value="EnsemblMetazoa"/>
</dbReference>
<dbReference type="RefSeq" id="XP_024508554.1">
    <property type="nucleotide sequence ID" value="XM_024642822.1"/>
</dbReference>
<dbReference type="PANTHER" id="PTHR13236">
    <property type="entry name" value="DYNEIN 2 LIGHT INTERMEDIATE CHAIN, ISOFORM 2"/>
    <property type="match status" value="1"/>
</dbReference>
<keyword evidence="13" id="KW-0206">Cytoskeleton</keyword>
<dbReference type="GO" id="GO:0045504">
    <property type="term" value="F:dynein heavy chain binding"/>
    <property type="evidence" value="ECO:0007669"/>
    <property type="project" value="TreeGrafter"/>
</dbReference>
<reference evidence="18" key="2">
    <citation type="submission" date="2020-12" db="UniProtKB">
        <authorList>
            <consortium name="WormBaseParasite"/>
        </authorList>
    </citation>
    <scope>IDENTIFICATION</scope>
</reference>
<evidence type="ECO:0000256" key="4">
    <source>
        <dbReference type="ARBA" id="ARBA00006831"/>
    </source>
</evidence>
<dbReference type="WormBase" id="SRAE_2000400300">
    <property type="protein sequence ID" value="SRP00314"/>
    <property type="gene ID" value="WBGene00264231"/>
</dbReference>
<keyword evidence="14" id="KW-0966">Cell projection</keyword>
<dbReference type="STRING" id="34506.A0A090MZQ7"/>
<keyword evidence="6" id="KW-0217">Developmental protein</keyword>